<organism evidence="1 2">
    <name type="scientific">Panagrolaimus sp. JU765</name>
    <dbReference type="NCBI Taxonomy" id="591449"/>
    <lineage>
        <taxon>Eukaryota</taxon>
        <taxon>Metazoa</taxon>
        <taxon>Ecdysozoa</taxon>
        <taxon>Nematoda</taxon>
        <taxon>Chromadorea</taxon>
        <taxon>Rhabditida</taxon>
        <taxon>Tylenchina</taxon>
        <taxon>Panagrolaimomorpha</taxon>
        <taxon>Panagrolaimoidea</taxon>
        <taxon>Panagrolaimidae</taxon>
        <taxon>Panagrolaimus</taxon>
    </lineage>
</organism>
<evidence type="ECO:0000313" key="2">
    <source>
        <dbReference type="WBParaSite" id="JU765_v2.g8644.t2"/>
    </source>
</evidence>
<sequence>MKAAATFLLLSSLICLGNADLNGSMPLVASQNEWGLLEEVLGTLLQKEQQLVSELDQLHDDDSDDGEWVMQVKGGLENAIRIANQTKITLKRQVRGLNDYFVFERENPVGSRSKRSVGEFKRHIFEDQAVIWAEHQTQRIRTKRVLKFNDPLWNEQWEMKRETKTNRGSMRIPEVWNSGITGRGVVVSILDDGIDHSHPDLKPNYEPRASYDLNGDDVDPMPTMNDDNKHGTRCAGEIAMVANNSVCGVGVAFNSRIAGVRMLDGVITDRSEGEALTTGLGFVDIYSASWGPSDDGNAVEGPGRLAMSGIYRGITEGRNGKGVIYVWASGNGGSNGDNCNCDGYASSIYTFSVSAATEDGDVPWYSEACSSILVATYSSGSKSDSMIATTDTQGRCTTQHTGTSAAAPLAAGIIALGLEANPSLTWRDVQHLAVWTANPAPLMKSGGDWHMNGVGLLVSNRFGFGLMDALNFVTLAKSWRTVPALTACSVPVVNILQRSIFSSGDTVLHVVDVGTPKSPSSGKIEELTLTLYGTKDAPAHYSQRRTYSGVDFGVLKYQKRAPMANMTGITQNQAANSPVFTSKRSMASEAVVEELTRLPRLARNPRKLNSLVAELVHSRHERP</sequence>
<evidence type="ECO:0000313" key="1">
    <source>
        <dbReference type="Proteomes" id="UP000887576"/>
    </source>
</evidence>
<name>A0AC34RNP8_9BILA</name>
<accession>A0AC34RNP8</accession>
<dbReference type="Proteomes" id="UP000887576">
    <property type="component" value="Unplaced"/>
</dbReference>
<reference evidence="2" key="1">
    <citation type="submission" date="2022-11" db="UniProtKB">
        <authorList>
            <consortium name="WormBaseParasite"/>
        </authorList>
    </citation>
    <scope>IDENTIFICATION</scope>
</reference>
<proteinExistence type="predicted"/>
<dbReference type="WBParaSite" id="JU765_v2.g8644.t2">
    <property type="protein sequence ID" value="JU765_v2.g8644.t2"/>
    <property type="gene ID" value="JU765_v2.g8644"/>
</dbReference>
<protein>
    <submittedName>
        <fullName evidence="2">Peptidase S8 pro-domain domain-containing protein</fullName>
    </submittedName>
</protein>